<comment type="caution">
    <text evidence="1">The sequence shown here is derived from an EMBL/GenBank/DDBJ whole genome shotgun (WGS) entry which is preliminary data.</text>
</comment>
<dbReference type="EMBL" id="CM042025">
    <property type="protein sequence ID" value="KAI3806214.1"/>
    <property type="molecule type" value="Genomic_DNA"/>
</dbReference>
<evidence type="ECO:0000313" key="2">
    <source>
        <dbReference type="Proteomes" id="UP001056120"/>
    </source>
</evidence>
<proteinExistence type="predicted"/>
<protein>
    <submittedName>
        <fullName evidence="1">Uncharacterized protein</fullName>
    </submittedName>
</protein>
<organism evidence="1 2">
    <name type="scientific">Smallanthus sonchifolius</name>
    <dbReference type="NCBI Taxonomy" id="185202"/>
    <lineage>
        <taxon>Eukaryota</taxon>
        <taxon>Viridiplantae</taxon>
        <taxon>Streptophyta</taxon>
        <taxon>Embryophyta</taxon>
        <taxon>Tracheophyta</taxon>
        <taxon>Spermatophyta</taxon>
        <taxon>Magnoliopsida</taxon>
        <taxon>eudicotyledons</taxon>
        <taxon>Gunneridae</taxon>
        <taxon>Pentapetalae</taxon>
        <taxon>asterids</taxon>
        <taxon>campanulids</taxon>
        <taxon>Asterales</taxon>
        <taxon>Asteraceae</taxon>
        <taxon>Asteroideae</taxon>
        <taxon>Heliantheae alliance</taxon>
        <taxon>Millerieae</taxon>
        <taxon>Smallanthus</taxon>
    </lineage>
</organism>
<gene>
    <name evidence="1" type="ORF">L1987_22111</name>
</gene>
<dbReference type="Proteomes" id="UP001056120">
    <property type="component" value="Linkage Group LG08"/>
</dbReference>
<accession>A0ACB9ID83</accession>
<keyword evidence="2" id="KW-1185">Reference proteome</keyword>
<reference evidence="1 2" key="2">
    <citation type="journal article" date="2022" name="Mol. Ecol. Resour.">
        <title>The genomes of chicory, endive, great burdock and yacon provide insights into Asteraceae paleo-polyploidization history and plant inulin production.</title>
        <authorList>
            <person name="Fan W."/>
            <person name="Wang S."/>
            <person name="Wang H."/>
            <person name="Wang A."/>
            <person name="Jiang F."/>
            <person name="Liu H."/>
            <person name="Zhao H."/>
            <person name="Xu D."/>
            <person name="Zhang Y."/>
        </authorList>
    </citation>
    <scope>NUCLEOTIDE SEQUENCE [LARGE SCALE GENOMIC DNA]</scope>
    <source>
        <strain evidence="2">cv. Yunnan</strain>
        <tissue evidence="1">Leaves</tissue>
    </source>
</reference>
<reference evidence="2" key="1">
    <citation type="journal article" date="2022" name="Mol. Ecol. Resour.">
        <title>The genomes of chicory, endive, great burdock and yacon provide insights into Asteraceae palaeo-polyploidization history and plant inulin production.</title>
        <authorList>
            <person name="Fan W."/>
            <person name="Wang S."/>
            <person name="Wang H."/>
            <person name="Wang A."/>
            <person name="Jiang F."/>
            <person name="Liu H."/>
            <person name="Zhao H."/>
            <person name="Xu D."/>
            <person name="Zhang Y."/>
        </authorList>
    </citation>
    <scope>NUCLEOTIDE SEQUENCE [LARGE SCALE GENOMIC DNA]</scope>
    <source>
        <strain evidence="2">cv. Yunnan</strain>
    </source>
</reference>
<name>A0ACB9ID83_9ASTR</name>
<sequence>MEEVVSSLTGKEVDSLFGVAKREISQMWNCIEIIEELKNEAKNLTLMKRRLQQRIDLAKSRGEVLVEGMEEWVAKANNKISDATEFIDEEVEAKKTCLELTIVCYFGHPLSLWYVNPRVEAGRETQVSKPLPSSWCCRRKEVTSNGNDKFLVYSREGLSEWQPRNDLESYKKISLKENKILLDMPNNNISSLPRSLKQLIELRTLDLSVNKSLRKVSILGELTCLEILKLRRTGIRKIPEELYVELSKLRWLDVYNC</sequence>
<evidence type="ECO:0000313" key="1">
    <source>
        <dbReference type="EMBL" id="KAI3806214.1"/>
    </source>
</evidence>